<gene>
    <name evidence="3" type="ORF">M3P21_02790</name>
</gene>
<evidence type="ECO:0000313" key="3">
    <source>
        <dbReference type="EMBL" id="MCL6282445.1"/>
    </source>
</evidence>
<accession>A0ABT0PXV2</accession>
<organism evidence="3 4">
    <name type="scientific">Ruegeria spongiae</name>
    <dbReference type="NCBI Taxonomy" id="2942209"/>
    <lineage>
        <taxon>Bacteria</taxon>
        <taxon>Pseudomonadati</taxon>
        <taxon>Pseudomonadota</taxon>
        <taxon>Alphaproteobacteria</taxon>
        <taxon>Rhodobacterales</taxon>
        <taxon>Roseobacteraceae</taxon>
        <taxon>Ruegeria</taxon>
    </lineage>
</organism>
<comment type="caution">
    <text evidence="3">The sequence shown here is derived from an EMBL/GenBank/DDBJ whole genome shotgun (WGS) entry which is preliminary data.</text>
</comment>
<keyword evidence="4" id="KW-1185">Reference proteome</keyword>
<evidence type="ECO:0000259" key="2">
    <source>
        <dbReference type="Pfam" id="PF13472"/>
    </source>
</evidence>
<dbReference type="GO" id="GO:0016787">
    <property type="term" value="F:hydrolase activity"/>
    <property type="evidence" value="ECO:0007669"/>
    <property type="project" value="UniProtKB-KW"/>
</dbReference>
<dbReference type="RefSeq" id="WP_249706613.1">
    <property type="nucleotide sequence ID" value="NZ_JAMFMB010000002.1"/>
</dbReference>
<dbReference type="InterPro" id="IPR013830">
    <property type="entry name" value="SGNH_hydro"/>
</dbReference>
<dbReference type="Pfam" id="PF13472">
    <property type="entry name" value="Lipase_GDSL_2"/>
    <property type="match status" value="1"/>
</dbReference>
<proteinExistence type="predicted"/>
<name>A0ABT0PXV2_9RHOB</name>
<dbReference type="Gene3D" id="3.40.50.1110">
    <property type="entry name" value="SGNH hydrolase"/>
    <property type="match status" value="1"/>
</dbReference>
<evidence type="ECO:0000313" key="4">
    <source>
        <dbReference type="Proteomes" id="UP001203880"/>
    </source>
</evidence>
<feature type="region of interest" description="Disordered" evidence="1">
    <location>
        <begin position="1"/>
        <end position="20"/>
    </location>
</feature>
<reference evidence="3" key="1">
    <citation type="submission" date="2022-05" db="EMBL/GenBank/DDBJ databases">
        <authorList>
            <person name="Park J.-S."/>
        </authorList>
    </citation>
    <scope>NUCLEOTIDE SEQUENCE</scope>
    <source>
        <strain evidence="3">2012CJ41-6</strain>
    </source>
</reference>
<feature type="domain" description="SGNH hydrolase-type esterase" evidence="2">
    <location>
        <begin position="32"/>
        <end position="199"/>
    </location>
</feature>
<keyword evidence="3" id="KW-0378">Hydrolase</keyword>
<sequence length="217" mass="23331">MVRRKAQLLPEPQGPRAGRAGSGPLLRVLIAGDSSAAGVGVATQDQALSGRIVAGLAHDFTVDWRLEATTGHTTRDALDRLLRLEDRFDVAVTALGVNDVTRGRSCGKFTAQQHALLAHLTGPLQARCVVVSGVPQMERLPALPQPLAWVLGQQAARLDAGLQRVAEGFPQAHHLSTELPDEPGMAAPDGYHPSSRLYDLWANQIVQIIRDQARARN</sequence>
<dbReference type="Proteomes" id="UP001203880">
    <property type="component" value="Unassembled WGS sequence"/>
</dbReference>
<evidence type="ECO:0000256" key="1">
    <source>
        <dbReference type="SAM" id="MobiDB-lite"/>
    </source>
</evidence>
<dbReference type="CDD" id="cd01836">
    <property type="entry name" value="FeeA_FeeB_like"/>
    <property type="match status" value="1"/>
</dbReference>
<dbReference type="SUPFAM" id="SSF52266">
    <property type="entry name" value="SGNH hydrolase"/>
    <property type="match status" value="1"/>
</dbReference>
<dbReference type="InterPro" id="IPR036514">
    <property type="entry name" value="SGNH_hydro_sf"/>
</dbReference>
<dbReference type="EMBL" id="JAMFMB010000002">
    <property type="protein sequence ID" value="MCL6282445.1"/>
    <property type="molecule type" value="Genomic_DNA"/>
</dbReference>
<protein>
    <submittedName>
        <fullName evidence="3">SGNH/GDSL hydrolase family protein</fullName>
    </submittedName>
</protein>